<feature type="transmembrane region" description="Helical" evidence="1">
    <location>
        <begin position="147"/>
        <end position="168"/>
    </location>
</feature>
<accession>A0A183EHN7</accession>
<gene>
    <name evidence="2" type="ORF">GPUH_LOCUS20477</name>
</gene>
<evidence type="ECO:0000313" key="2">
    <source>
        <dbReference type="EMBL" id="VDN36135.1"/>
    </source>
</evidence>
<reference evidence="2 3" key="2">
    <citation type="submission" date="2018-11" db="EMBL/GenBank/DDBJ databases">
        <authorList>
            <consortium name="Pathogen Informatics"/>
        </authorList>
    </citation>
    <scope>NUCLEOTIDE SEQUENCE [LARGE SCALE GENOMIC DNA]</scope>
</reference>
<feature type="transmembrane region" description="Helical" evidence="1">
    <location>
        <begin position="27"/>
        <end position="46"/>
    </location>
</feature>
<proteinExistence type="predicted"/>
<keyword evidence="3" id="KW-1185">Reference proteome</keyword>
<evidence type="ECO:0000313" key="4">
    <source>
        <dbReference type="WBParaSite" id="GPUH_0002050301-mRNA-1"/>
    </source>
</evidence>
<reference evidence="4" key="1">
    <citation type="submission" date="2016-06" db="UniProtKB">
        <authorList>
            <consortium name="WormBaseParasite"/>
        </authorList>
    </citation>
    <scope>IDENTIFICATION</scope>
</reference>
<keyword evidence="1" id="KW-0812">Transmembrane</keyword>
<sequence length="172" mass="19049">MPQIGLEPLDGVMALARHMAVPSLNSYIAMSLLLAVGSVFYAKFAYTKEEIDNRLRGINETTNSAIMTSVYLQQFYYLLLYPNLGWILINTICALLALVVKIAIRVTVGPVSAQESAVLGDRVGNFLVYKAVFLFGVLNSVEYEEAVAWILWFASLAAVAALQSILTYRLKY</sequence>
<name>A0A183EHN7_9BILA</name>
<evidence type="ECO:0000256" key="1">
    <source>
        <dbReference type="SAM" id="Phobius"/>
    </source>
</evidence>
<dbReference type="AlphaFoldDB" id="A0A183EHN7"/>
<dbReference type="WBParaSite" id="GPUH_0002050301-mRNA-1">
    <property type="protein sequence ID" value="GPUH_0002050301-mRNA-1"/>
    <property type="gene ID" value="GPUH_0002050301"/>
</dbReference>
<dbReference type="EMBL" id="UYRT01090506">
    <property type="protein sequence ID" value="VDN36135.1"/>
    <property type="molecule type" value="Genomic_DNA"/>
</dbReference>
<evidence type="ECO:0000313" key="3">
    <source>
        <dbReference type="Proteomes" id="UP000271098"/>
    </source>
</evidence>
<protein>
    <submittedName>
        <fullName evidence="4">DUF599 domain-containing protein</fullName>
    </submittedName>
</protein>
<organism evidence="4">
    <name type="scientific">Gongylonema pulchrum</name>
    <dbReference type="NCBI Taxonomy" id="637853"/>
    <lineage>
        <taxon>Eukaryota</taxon>
        <taxon>Metazoa</taxon>
        <taxon>Ecdysozoa</taxon>
        <taxon>Nematoda</taxon>
        <taxon>Chromadorea</taxon>
        <taxon>Rhabditida</taxon>
        <taxon>Spirurina</taxon>
        <taxon>Spiruromorpha</taxon>
        <taxon>Spiruroidea</taxon>
        <taxon>Gongylonematidae</taxon>
        <taxon>Gongylonema</taxon>
    </lineage>
</organism>
<dbReference type="OrthoDB" id="3824970at2759"/>
<feature type="transmembrane region" description="Helical" evidence="1">
    <location>
        <begin position="84"/>
        <end position="103"/>
    </location>
</feature>
<keyword evidence="1" id="KW-1133">Transmembrane helix</keyword>
<keyword evidence="1" id="KW-0472">Membrane</keyword>
<dbReference type="Proteomes" id="UP000271098">
    <property type="component" value="Unassembled WGS sequence"/>
</dbReference>